<evidence type="ECO:0000256" key="1">
    <source>
        <dbReference type="SAM" id="MobiDB-lite"/>
    </source>
</evidence>
<gene>
    <name evidence="2" type="ORF">AVEN_146749_1</name>
</gene>
<evidence type="ECO:0000313" key="3">
    <source>
        <dbReference type="Proteomes" id="UP000499080"/>
    </source>
</evidence>
<proteinExistence type="predicted"/>
<dbReference type="Proteomes" id="UP000499080">
    <property type="component" value="Unassembled WGS sequence"/>
</dbReference>
<organism evidence="2 3">
    <name type="scientific">Araneus ventricosus</name>
    <name type="common">Orbweaver spider</name>
    <name type="synonym">Epeira ventricosa</name>
    <dbReference type="NCBI Taxonomy" id="182803"/>
    <lineage>
        <taxon>Eukaryota</taxon>
        <taxon>Metazoa</taxon>
        <taxon>Ecdysozoa</taxon>
        <taxon>Arthropoda</taxon>
        <taxon>Chelicerata</taxon>
        <taxon>Arachnida</taxon>
        <taxon>Araneae</taxon>
        <taxon>Araneomorphae</taxon>
        <taxon>Entelegynae</taxon>
        <taxon>Araneoidea</taxon>
        <taxon>Araneidae</taxon>
        <taxon>Araneus</taxon>
    </lineage>
</organism>
<comment type="caution">
    <text evidence="2">The sequence shown here is derived from an EMBL/GenBank/DDBJ whole genome shotgun (WGS) entry which is preliminary data.</text>
</comment>
<sequence>MWVKPRKCCYRMGWNIRHLAIDIITSRNDIVTVMESRFPAMQVLWLGRGFYKGVPGLSSKPKTSPQKRKPPTNRNPPPDIPDAITDLIGKIRTDGFVDGVDQLLRDNMENFGKASDSLKEKKFHITEESLITNINVAVLCELCFRK</sequence>
<name>A0A4Y2Q6Q9_ARAVE</name>
<dbReference type="AlphaFoldDB" id="A0A4Y2Q6Q9"/>
<keyword evidence="3" id="KW-1185">Reference proteome</keyword>
<feature type="region of interest" description="Disordered" evidence="1">
    <location>
        <begin position="55"/>
        <end position="80"/>
    </location>
</feature>
<accession>A0A4Y2Q6Q9</accession>
<reference evidence="2 3" key="1">
    <citation type="journal article" date="2019" name="Sci. Rep.">
        <title>Orb-weaving spider Araneus ventricosus genome elucidates the spidroin gene catalogue.</title>
        <authorList>
            <person name="Kono N."/>
            <person name="Nakamura H."/>
            <person name="Ohtoshi R."/>
            <person name="Moran D.A.P."/>
            <person name="Shinohara A."/>
            <person name="Yoshida Y."/>
            <person name="Fujiwara M."/>
            <person name="Mori M."/>
            <person name="Tomita M."/>
            <person name="Arakawa K."/>
        </authorList>
    </citation>
    <scope>NUCLEOTIDE SEQUENCE [LARGE SCALE GENOMIC DNA]</scope>
</reference>
<dbReference type="EMBL" id="BGPR01012958">
    <property type="protein sequence ID" value="GBN58570.1"/>
    <property type="molecule type" value="Genomic_DNA"/>
</dbReference>
<protein>
    <submittedName>
        <fullName evidence="2">Uncharacterized protein</fullName>
    </submittedName>
</protein>
<evidence type="ECO:0000313" key="2">
    <source>
        <dbReference type="EMBL" id="GBN58570.1"/>
    </source>
</evidence>